<dbReference type="Gene3D" id="3.30.710.10">
    <property type="entry name" value="Potassium Channel Kv1.1, Chain A"/>
    <property type="match status" value="1"/>
</dbReference>
<name>A0AAV9JGZ9_9PEZI</name>
<feature type="domain" description="BTB" evidence="1">
    <location>
        <begin position="16"/>
        <end position="85"/>
    </location>
</feature>
<evidence type="ECO:0000259" key="1">
    <source>
        <dbReference type="PROSITE" id="PS50097"/>
    </source>
</evidence>
<dbReference type="PANTHER" id="PTHR47843:SF5">
    <property type="entry name" value="BTB_POZ DOMAIN PROTEIN"/>
    <property type="match status" value="1"/>
</dbReference>
<accession>A0AAV9JGZ9</accession>
<sequence>MSTIQTADLFNKDAFSDIKIKFGSRQFKAHKIVICRQSQYFNKLCGPDTQFAEGGQTVIELKEDDEDAVYAMLQWIYTFEYDTTWAAQPRFTPEAFEFHNNVHLVADKYQLPTLSTLAKRRVNAVISSCTTDTLLILMCRASSGGGGCDPIQTMQSFKDRSNTRFKTLLHDDRFLQLLKDDPELSLNTICMLRPA</sequence>
<dbReference type="PROSITE" id="PS50097">
    <property type="entry name" value="BTB"/>
    <property type="match status" value="1"/>
</dbReference>
<comment type="caution">
    <text evidence="2">The sequence shown here is derived from an EMBL/GenBank/DDBJ whole genome shotgun (WGS) entry which is preliminary data.</text>
</comment>
<dbReference type="EMBL" id="JAVFHQ010000024">
    <property type="protein sequence ID" value="KAK4544582.1"/>
    <property type="molecule type" value="Genomic_DNA"/>
</dbReference>
<protein>
    <recommendedName>
        <fullName evidence="1">BTB domain-containing protein</fullName>
    </recommendedName>
</protein>
<organism evidence="2 3">
    <name type="scientific">Oleoguttula mirabilis</name>
    <dbReference type="NCBI Taxonomy" id="1507867"/>
    <lineage>
        <taxon>Eukaryota</taxon>
        <taxon>Fungi</taxon>
        <taxon>Dikarya</taxon>
        <taxon>Ascomycota</taxon>
        <taxon>Pezizomycotina</taxon>
        <taxon>Dothideomycetes</taxon>
        <taxon>Dothideomycetidae</taxon>
        <taxon>Mycosphaerellales</taxon>
        <taxon>Teratosphaeriaceae</taxon>
        <taxon>Oleoguttula</taxon>
    </lineage>
</organism>
<dbReference type="PANTHER" id="PTHR47843">
    <property type="entry name" value="BTB DOMAIN-CONTAINING PROTEIN-RELATED"/>
    <property type="match status" value="1"/>
</dbReference>
<dbReference type="Proteomes" id="UP001324427">
    <property type="component" value="Unassembled WGS sequence"/>
</dbReference>
<dbReference type="InterPro" id="IPR000210">
    <property type="entry name" value="BTB/POZ_dom"/>
</dbReference>
<proteinExistence type="predicted"/>
<dbReference type="SUPFAM" id="SSF54695">
    <property type="entry name" value="POZ domain"/>
    <property type="match status" value="1"/>
</dbReference>
<evidence type="ECO:0000313" key="2">
    <source>
        <dbReference type="EMBL" id="KAK4544582.1"/>
    </source>
</evidence>
<dbReference type="CDD" id="cd18186">
    <property type="entry name" value="BTB_POZ_ZBTB_KLHL-like"/>
    <property type="match status" value="1"/>
</dbReference>
<dbReference type="AlphaFoldDB" id="A0AAV9JGZ9"/>
<keyword evidence="3" id="KW-1185">Reference proteome</keyword>
<dbReference type="SMART" id="SM00225">
    <property type="entry name" value="BTB"/>
    <property type="match status" value="1"/>
</dbReference>
<gene>
    <name evidence="2" type="ORF">LTR36_004154</name>
</gene>
<dbReference type="InterPro" id="IPR011333">
    <property type="entry name" value="SKP1/BTB/POZ_sf"/>
</dbReference>
<dbReference type="Pfam" id="PF00651">
    <property type="entry name" value="BTB"/>
    <property type="match status" value="1"/>
</dbReference>
<evidence type="ECO:0000313" key="3">
    <source>
        <dbReference type="Proteomes" id="UP001324427"/>
    </source>
</evidence>
<reference evidence="2 3" key="1">
    <citation type="submission" date="2021-11" db="EMBL/GenBank/DDBJ databases">
        <title>Black yeast isolated from Biological Soil Crust.</title>
        <authorList>
            <person name="Kurbessoian T."/>
        </authorList>
    </citation>
    <scope>NUCLEOTIDE SEQUENCE [LARGE SCALE GENOMIC DNA]</scope>
    <source>
        <strain evidence="2 3">CCFEE 5522</strain>
    </source>
</reference>